<proteinExistence type="predicted"/>
<keyword evidence="2" id="KW-1185">Reference proteome</keyword>
<name>A0A0P0WM60_ORYSJ</name>
<dbReference type="Proteomes" id="UP000059680">
    <property type="component" value="Chromosome 5"/>
</dbReference>
<protein>
    <submittedName>
        <fullName evidence="1">Os05g0408950 protein</fullName>
    </submittedName>
</protein>
<evidence type="ECO:0000313" key="2">
    <source>
        <dbReference type="Proteomes" id="UP000059680"/>
    </source>
</evidence>
<reference evidence="2" key="1">
    <citation type="journal article" date="2005" name="Nature">
        <title>The map-based sequence of the rice genome.</title>
        <authorList>
            <consortium name="International rice genome sequencing project (IRGSP)"/>
            <person name="Matsumoto T."/>
            <person name="Wu J."/>
            <person name="Kanamori H."/>
            <person name="Katayose Y."/>
            <person name="Fujisawa M."/>
            <person name="Namiki N."/>
            <person name="Mizuno H."/>
            <person name="Yamamoto K."/>
            <person name="Antonio B.A."/>
            <person name="Baba T."/>
            <person name="Sakata K."/>
            <person name="Nagamura Y."/>
            <person name="Aoki H."/>
            <person name="Arikawa K."/>
            <person name="Arita K."/>
            <person name="Bito T."/>
            <person name="Chiden Y."/>
            <person name="Fujitsuka N."/>
            <person name="Fukunaka R."/>
            <person name="Hamada M."/>
            <person name="Harada C."/>
            <person name="Hayashi A."/>
            <person name="Hijishita S."/>
            <person name="Honda M."/>
            <person name="Hosokawa S."/>
            <person name="Ichikawa Y."/>
            <person name="Idonuma A."/>
            <person name="Iijima M."/>
            <person name="Ikeda M."/>
            <person name="Ikeno M."/>
            <person name="Ito K."/>
            <person name="Ito S."/>
            <person name="Ito T."/>
            <person name="Ito Y."/>
            <person name="Ito Y."/>
            <person name="Iwabuchi A."/>
            <person name="Kamiya K."/>
            <person name="Karasawa W."/>
            <person name="Kurita K."/>
            <person name="Katagiri S."/>
            <person name="Kikuta A."/>
            <person name="Kobayashi H."/>
            <person name="Kobayashi N."/>
            <person name="Machita K."/>
            <person name="Maehara T."/>
            <person name="Masukawa M."/>
            <person name="Mizubayashi T."/>
            <person name="Mukai Y."/>
            <person name="Nagasaki H."/>
            <person name="Nagata Y."/>
            <person name="Naito S."/>
            <person name="Nakashima M."/>
            <person name="Nakama Y."/>
            <person name="Nakamichi Y."/>
            <person name="Nakamura M."/>
            <person name="Meguro A."/>
            <person name="Negishi M."/>
            <person name="Ohta I."/>
            <person name="Ohta T."/>
            <person name="Okamoto M."/>
            <person name="Ono N."/>
            <person name="Saji S."/>
            <person name="Sakaguchi M."/>
            <person name="Sakai K."/>
            <person name="Shibata M."/>
            <person name="Shimokawa T."/>
            <person name="Song J."/>
            <person name="Takazaki Y."/>
            <person name="Terasawa K."/>
            <person name="Tsugane M."/>
            <person name="Tsuji K."/>
            <person name="Ueda S."/>
            <person name="Waki K."/>
            <person name="Yamagata H."/>
            <person name="Yamamoto M."/>
            <person name="Yamamoto S."/>
            <person name="Yamane H."/>
            <person name="Yoshiki S."/>
            <person name="Yoshihara R."/>
            <person name="Yukawa K."/>
            <person name="Zhong H."/>
            <person name="Yano M."/>
            <person name="Yuan Q."/>
            <person name="Ouyang S."/>
            <person name="Liu J."/>
            <person name="Jones K.M."/>
            <person name="Gansberger K."/>
            <person name="Moffat K."/>
            <person name="Hill J."/>
            <person name="Bera J."/>
            <person name="Fadrosh D."/>
            <person name="Jin S."/>
            <person name="Johri S."/>
            <person name="Kim M."/>
            <person name="Overton L."/>
            <person name="Reardon M."/>
            <person name="Tsitrin T."/>
            <person name="Vuong H."/>
            <person name="Weaver B."/>
            <person name="Ciecko A."/>
            <person name="Tallon L."/>
            <person name="Jackson J."/>
            <person name="Pai G."/>
            <person name="Aken S.V."/>
            <person name="Utterback T."/>
            <person name="Reidmuller S."/>
            <person name="Feldblyum T."/>
            <person name="Hsiao J."/>
            <person name="Zismann V."/>
            <person name="Iobst S."/>
            <person name="de Vazeille A.R."/>
            <person name="Buell C.R."/>
            <person name="Ying K."/>
            <person name="Li Y."/>
            <person name="Lu T."/>
            <person name="Huang Y."/>
            <person name="Zhao Q."/>
            <person name="Feng Q."/>
            <person name="Zhang L."/>
            <person name="Zhu J."/>
            <person name="Weng Q."/>
            <person name="Mu J."/>
            <person name="Lu Y."/>
            <person name="Fan D."/>
            <person name="Liu Y."/>
            <person name="Guan J."/>
            <person name="Zhang Y."/>
            <person name="Yu S."/>
            <person name="Liu X."/>
            <person name="Zhang Y."/>
            <person name="Hong G."/>
            <person name="Han B."/>
            <person name="Choisne N."/>
            <person name="Demange N."/>
            <person name="Orjeda G."/>
            <person name="Samain S."/>
            <person name="Cattolico L."/>
            <person name="Pelletier E."/>
            <person name="Couloux A."/>
            <person name="Segurens B."/>
            <person name="Wincker P."/>
            <person name="D'Hont A."/>
            <person name="Scarpelli C."/>
            <person name="Weissenbach J."/>
            <person name="Salanoubat M."/>
            <person name="Quetier F."/>
            <person name="Yu Y."/>
            <person name="Kim H.R."/>
            <person name="Rambo T."/>
            <person name="Currie J."/>
            <person name="Collura K."/>
            <person name="Luo M."/>
            <person name="Yang T."/>
            <person name="Ammiraju J.S.S."/>
            <person name="Engler F."/>
            <person name="Soderlund C."/>
            <person name="Wing R.A."/>
            <person name="Palmer L.E."/>
            <person name="de la Bastide M."/>
            <person name="Spiegel L."/>
            <person name="Nascimento L."/>
            <person name="Zutavern T."/>
            <person name="O'Shaughnessy A."/>
            <person name="Dike S."/>
            <person name="Dedhia N."/>
            <person name="Preston R."/>
            <person name="Balija V."/>
            <person name="McCombie W.R."/>
            <person name="Chow T."/>
            <person name="Chen H."/>
            <person name="Chung M."/>
            <person name="Chen C."/>
            <person name="Shaw J."/>
            <person name="Wu H."/>
            <person name="Hsiao K."/>
            <person name="Chao Y."/>
            <person name="Chu M."/>
            <person name="Cheng C."/>
            <person name="Hour A."/>
            <person name="Lee P."/>
            <person name="Lin S."/>
            <person name="Lin Y."/>
            <person name="Liou J."/>
            <person name="Liu S."/>
            <person name="Hsing Y."/>
            <person name="Raghuvanshi S."/>
            <person name="Mohanty A."/>
            <person name="Bharti A.K."/>
            <person name="Gaur A."/>
            <person name="Gupta V."/>
            <person name="Kumar D."/>
            <person name="Ravi V."/>
            <person name="Vij S."/>
            <person name="Kapur A."/>
            <person name="Khurana P."/>
            <person name="Khurana P."/>
            <person name="Khurana J.P."/>
            <person name="Tyagi A.K."/>
            <person name="Gaikwad K."/>
            <person name="Singh A."/>
            <person name="Dalal V."/>
            <person name="Srivastava S."/>
            <person name="Dixit A."/>
            <person name="Pal A.K."/>
            <person name="Ghazi I.A."/>
            <person name="Yadav M."/>
            <person name="Pandit A."/>
            <person name="Bhargava A."/>
            <person name="Sureshbabu K."/>
            <person name="Batra K."/>
            <person name="Sharma T.R."/>
            <person name="Mohapatra T."/>
            <person name="Singh N.K."/>
            <person name="Messing J."/>
            <person name="Nelson A.B."/>
            <person name="Fuks G."/>
            <person name="Kavchok S."/>
            <person name="Keizer G."/>
            <person name="Linton E."/>
            <person name="Llaca V."/>
            <person name="Song R."/>
            <person name="Tanyolac B."/>
            <person name="Young S."/>
            <person name="Ho-Il K."/>
            <person name="Hahn J.H."/>
            <person name="Sangsakoo G."/>
            <person name="Vanavichit A."/>
            <person name="de Mattos Luiz.A.T."/>
            <person name="Zimmer P.D."/>
            <person name="Malone G."/>
            <person name="Dellagostin O."/>
            <person name="de Oliveira A.C."/>
            <person name="Bevan M."/>
            <person name="Bancroft I."/>
            <person name="Minx P."/>
            <person name="Cordum H."/>
            <person name="Wilson R."/>
            <person name="Cheng Z."/>
            <person name="Jin W."/>
            <person name="Jiang J."/>
            <person name="Leong S.A."/>
            <person name="Iwama H."/>
            <person name="Gojobori T."/>
            <person name="Itoh T."/>
            <person name="Niimura Y."/>
            <person name="Fujii Y."/>
            <person name="Habara T."/>
            <person name="Sakai H."/>
            <person name="Sato Y."/>
            <person name="Wilson G."/>
            <person name="Kumar K."/>
            <person name="McCouch S."/>
            <person name="Juretic N."/>
            <person name="Hoen D."/>
            <person name="Wright S."/>
            <person name="Bruskiewich R."/>
            <person name="Bureau T."/>
            <person name="Miyao A."/>
            <person name="Hirochika H."/>
            <person name="Nishikawa T."/>
            <person name="Kadowaki K."/>
            <person name="Sugiura M."/>
            <person name="Burr B."/>
            <person name="Sasaki T."/>
        </authorList>
    </citation>
    <scope>NUCLEOTIDE SEQUENCE [LARGE SCALE GENOMIC DNA]</scope>
    <source>
        <strain evidence="2">cv. Nipponbare</strain>
    </source>
</reference>
<reference evidence="1 2" key="3">
    <citation type="journal article" date="2013" name="Rice">
        <title>Improvement of the Oryza sativa Nipponbare reference genome using next generation sequence and optical map data.</title>
        <authorList>
            <person name="Kawahara Y."/>
            <person name="de la Bastide M."/>
            <person name="Hamilton J.P."/>
            <person name="Kanamori H."/>
            <person name="McCombie W.R."/>
            <person name="Ouyang S."/>
            <person name="Schwartz D.C."/>
            <person name="Tanaka T."/>
            <person name="Wu J."/>
            <person name="Zhou S."/>
            <person name="Childs K.L."/>
            <person name="Davidson R.M."/>
            <person name="Lin H."/>
            <person name="Quesada-Ocampo L."/>
            <person name="Vaillancourt B."/>
            <person name="Sakai H."/>
            <person name="Lee S.S."/>
            <person name="Kim J."/>
            <person name="Numa H."/>
            <person name="Itoh T."/>
            <person name="Buell C.R."/>
            <person name="Matsumoto T."/>
        </authorList>
    </citation>
    <scope>NUCLEOTIDE SEQUENCE [LARGE SCALE GENOMIC DNA]</scope>
    <source>
        <strain evidence="2">cv. Nipponbare</strain>
    </source>
</reference>
<evidence type="ECO:0000313" key="1">
    <source>
        <dbReference type="EMBL" id="BAS93979.1"/>
    </source>
</evidence>
<reference evidence="1 2" key="2">
    <citation type="journal article" date="2013" name="Plant Cell Physiol.">
        <title>Rice Annotation Project Database (RAP-DB): an integrative and interactive database for rice genomics.</title>
        <authorList>
            <person name="Sakai H."/>
            <person name="Lee S.S."/>
            <person name="Tanaka T."/>
            <person name="Numa H."/>
            <person name="Kim J."/>
            <person name="Kawahara Y."/>
            <person name="Wakimoto H."/>
            <person name="Yang C.C."/>
            <person name="Iwamoto M."/>
            <person name="Abe T."/>
            <person name="Yamada Y."/>
            <person name="Muto A."/>
            <person name="Inokuchi H."/>
            <person name="Ikemura T."/>
            <person name="Matsumoto T."/>
            <person name="Sasaki T."/>
            <person name="Itoh T."/>
        </authorList>
    </citation>
    <scope>NUCLEOTIDE SEQUENCE [LARGE SCALE GENOMIC DNA]</scope>
    <source>
        <strain evidence="2">cv. Nipponbare</strain>
    </source>
</reference>
<sequence length="90" mass="9907">MSSDIAWTVEDAAAGDKLRRETWTVVPPATTLWCPALDILQVSPSSDIAWTVEDAATGDKLRRETWTVVPPATTLWCPALDILQVSPNTW</sequence>
<organism evidence="1 2">
    <name type="scientific">Oryza sativa subsp. japonica</name>
    <name type="common">Rice</name>
    <dbReference type="NCBI Taxonomy" id="39947"/>
    <lineage>
        <taxon>Eukaryota</taxon>
        <taxon>Viridiplantae</taxon>
        <taxon>Streptophyta</taxon>
        <taxon>Embryophyta</taxon>
        <taxon>Tracheophyta</taxon>
        <taxon>Spermatophyta</taxon>
        <taxon>Magnoliopsida</taxon>
        <taxon>Liliopsida</taxon>
        <taxon>Poales</taxon>
        <taxon>Poaceae</taxon>
        <taxon>BOP clade</taxon>
        <taxon>Oryzoideae</taxon>
        <taxon>Oryzeae</taxon>
        <taxon>Oryzinae</taxon>
        <taxon>Oryza</taxon>
        <taxon>Oryza sativa</taxon>
    </lineage>
</organism>
<dbReference type="AlphaFoldDB" id="A0A0P0WM60"/>
<dbReference type="EMBL" id="AP014961">
    <property type="protein sequence ID" value="BAS93979.1"/>
    <property type="molecule type" value="Genomic_DNA"/>
</dbReference>
<dbReference type="InParanoid" id="A0A0P0WM60"/>
<gene>
    <name evidence="1" type="ordered locus">Os05g0408950</name>
    <name evidence="1" type="ORF">OSNPB_050408950</name>
</gene>
<dbReference type="PaxDb" id="39947-A0A0P0WM60"/>
<accession>A0A0P0WM60</accession>